<organism evidence="3 4">
    <name type="scientific">Vulcanisaeta moutnovskia (strain 768-28)</name>
    <dbReference type="NCBI Taxonomy" id="985053"/>
    <lineage>
        <taxon>Archaea</taxon>
        <taxon>Thermoproteota</taxon>
        <taxon>Thermoprotei</taxon>
        <taxon>Thermoproteales</taxon>
        <taxon>Thermoproteaceae</taxon>
        <taxon>Vulcanisaeta</taxon>
    </lineage>
</organism>
<sequence>MEVNVVEQGRRNRNLEHAFTVVIPTLNEEKAIGPVLEEVLGIKVPRDYILVVDGGSTDRTVDIAMKYGVKVIRQEGKGKADAIRTALKYVDTPYMLVMDGDYTYPAMYIPELLKTALETNSDEVIGVRMMSNGNQSLIYRFGNWLLTNFFNLIFDSSLHDVLSGMYLVRVDALRDALMEMKSFSVEAEIAAHMVSTGKTITEIPIEYRKRLGDKKLGIKDGLFIFRDIIRLAMRYNPMFLLFFMGALLIIPGLLLGAYVGYWYIFYGIKYYLKGLIAIMLFLIGLQFLGMAMLSLYIKRMEYRLRKAIESLHK</sequence>
<dbReference type="InterPro" id="IPR001173">
    <property type="entry name" value="Glyco_trans_2-like"/>
</dbReference>
<dbReference type="GO" id="GO:0016740">
    <property type="term" value="F:transferase activity"/>
    <property type="evidence" value="ECO:0007669"/>
    <property type="project" value="UniProtKB-KW"/>
</dbReference>
<name>F0QXT5_VULM7</name>
<dbReference type="InterPro" id="IPR029044">
    <property type="entry name" value="Nucleotide-diphossugar_trans"/>
</dbReference>
<keyword evidence="1" id="KW-1133">Transmembrane helix</keyword>
<dbReference type="InterPro" id="IPR050256">
    <property type="entry name" value="Glycosyltransferase_2"/>
</dbReference>
<dbReference type="PANTHER" id="PTHR48090:SF7">
    <property type="entry name" value="RFBJ PROTEIN"/>
    <property type="match status" value="1"/>
</dbReference>
<keyword evidence="1" id="KW-0472">Membrane</keyword>
<dbReference type="eggNOG" id="arCOG00894">
    <property type="taxonomic scope" value="Archaea"/>
</dbReference>
<dbReference type="AlphaFoldDB" id="F0QXT5"/>
<dbReference type="STRING" id="985053.VMUT_1041"/>
<protein>
    <submittedName>
        <fullName evidence="3">Glycosyl transferase, family 2</fullName>
    </submittedName>
</protein>
<keyword evidence="3" id="KW-0808">Transferase</keyword>
<dbReference type="OrthoDB" id="11098at2157"/>
<dbReference type="GeneID" id="10288693"/>
<gene>
    <name evidence="3" type="ordered locus">VMUT_1041</name>
</gene>
<dbReference type="EMBL" id="CP002529">
    <property type="protein sequence ID" value="ADY01248.1"/>
    <property type="molecule type" value="Genomic_DNA"/>
</dbReference>
<dbReference type="HOGENOM" id="CLU_033536_7_3_2"/>
<dbReference type="Proteomes" id="UP000007485">
    <property type="component" value="Chromosome"/>
</dbReference>
<feature type="domain" description="Glycosyltransferase 2-like" evidence="2">
    <location>
        <begin position="20"/>
        <end position="173"/>
    </location>
</feature>
<evidence type="ECO:0000313" key="3">
    <source>
        <dbReference type="EMBL" id="ADY01248.1"/>
    </source>
</evidence>
<keyword evidence="1" id="KW-0812">Transmembrane</keyword>
<dbReference type="SUPFAM" id="SSF53448">
    <property type="entry name" value="Nucleotide-diphospho-sugar transferases"/>
    <property type="match status" value="1"/>
</dbReference>
<proteinExistence type="predicted"/>
<evidence type="ECO:0000256" key="1">
    <source>
        <dbReference type="SAM" id="Phobius"/>
    </source>
</evidence>
<feature type="transmembrane region" description="Helical" evidence="1">
    <location>
        <begin position="239"/>
        <end position="264"/>
    </location>
</feature>
<reference evidence="3 4" key="1">
    <citation type="journal article" date="2011" name="J. Bacteriol.">
        <title>Complete genome sequence of 'Vulcanisaeta moutnovskia' strain 768-28, a novel member of the hyperthermophilic crenarchaeal genus vulcanisaeta.</title>
        <authorList>
            <person name="Gumerov V.M."/>
            <person name="Mardanov A.V."/>
            <person name="Beletsky A.V."/>
            <person name="Prokofeva M.I."/>
            <person name="Bonch-Osmolovskaya E.A."/>
            <person name="Ravin N.V."/>
            <person name="Skryabin K.G."/>
        </authorList>
    </citation>
    <scope>NUCLEOTIDE SEQUENCE [LARGE SCALE GENOMIC DNA]</scope>
    <source>
        <strain evidence="3 4">768-28</strain>
    </source>
</reference>
<keyword evidence="4" id="KW-1185">Reference proteome</keyword>
<dbReference type="PANTHER" id="PTHR48090">
    <property type="entry name" value="UNDECAPRENYL-PHOSPHATE 4-DEOXY-4-FORMAMIDO-L-ARABINOSE TRANSFERASE-RELATED"/>
    <property type="match status" value="1"/>
</dbReference>
<evidence type="ECO:0000313" key="4">
    <source>
        <dbReference type="Proteomes" id="UP000007485"/>
    </source>
</evidence>
<dbReference type="Pfam" id="PF00535">
    <property type="entry name" value="Glycos_transf_2"/>
    <property type="match status" value="1"/>
</dbReference>
<evidence type="ECO:0000259" key="2">
    <source>
        <dbReference type="Pfam" id="PF00535"/>
    </source>
</evidence>
<dbReference type="CDD" id="cd04179">
    <property type="entry name" value="DPM_DPG-synthase_like"/>
    <property type="match status" value="1"/>
</dbReference>
<accession>F0QXT5</accession>
<dbReference type="RefSeq" id="WP_013604410.1">
    <property type="nucleotide sequence ID" value="NC_015151.1"/>
</dbReference>
<feature type="transmembrane region" description="Helical" evidence="1">
    <location>
        <begin position="270"/>
        <end position="297"/>
    </location>
</feature>
<dbReference type="KEGG" id="vmo:VMUT_1041"/>
<dbReference type="Gene3D" id="3.90.550.10">
    <property type="entry name" value="Spore Coat Polysaccharide Biosynthesis Protein SpsA, Chain A"/>
    <property type="match status" value="1"/>
</dbReference>